<dbReference type="Proteomes" id="UP000030752">
    <property type="component" value="Unassembled WGS sequence"/>
</dbReference>
<dbReference type="GO" id="GO:0008270">
    <property type="term" value="F:zinc ion binding"/>
    <property type="evidence" value="ECO:0007669"/>
    <property type="project" value="InterPro"/>
</dbReference>
<dbReference type="InterPro" id="IPR001138">
    <property type="entry name" value="Zn2Cys6_DnaBD"/>
</dbReference>
<dbReference type="GO" id="GO:0001228">
    <property type="term" value="F:DNA-binding transcription activator activity, RNA polymerase II-specific"/>
    <property type="evidence" value="ECO:0007669"/>
    <property type="project" value="TreeGrafter"/>
</dbReference>
<dbReference type="PROSITE" id="PS00463">
    <property type="entry name" value="ZN2_CY6_FUNGAL_1"/>
    <property type="match status" value="1"/>
</dbReference>
<protein>
    <recommendedName>
        <fullName evidence="5">Zn(2)-C6 fungal-type domain-containing protein</fullName>
    </recommendedName>
</protein>
<dbReference type="STRING" id="1220924.W2RLP0"/>
<name>W2RLP0_CYPE1</name>
<keyword evidence="2" id="KW-0238">DNA-binding</keyword>
<dbReference type="InParanoid" id="W2RLP0"/>
<dbReference type="PANTHER" id="PTHR47784">
    <property type="entry name" value="STEROL UPTAKE CONTROL PROTEIN 2"/>
    <property type="match status" value="1"/>
</dbReference>
<evidence type="ECO:0000256" key="2">
    <source>
        <dbReference type="ARBA" id="ARBA00023125"/>
    </source>
</evidence>
<feature type="domain" description="Zn(2)-C6 fungal-type" evidence="5">
    <location>
        <begin position="13"/>
        <end position="43"/>
    </location>
</feature>
<gene>
    <name evidence="6" type="ORF">HMPREF1541_08368</name>
</gene>
<dbReference type="PROSITE" id="PS50048">
    <property type="entry name" value="ZN2_CY6_FUNGAL_2"/>
    <property type="match status" value="1"/>
</dbReference>
<evidence type="ECO:0000313" key="6">
    <source>
        <dbReference type="EMBL" id="ETN37377.1"/>
    </source>
</evidence>
<dbReference type="SUPFAM" id="SSF57701">
    <property type="entry name" value="Zn2/Cys6 DNA-binding domain"/>
    <property type="match status" value="1"/>
</dbReference>
<evidence type="ECO:0000256" key="3">
    <source>
        <dbReference type="ARBA" id="ARBA00023163"/>
    </source>
</evidence>
<proteinExistence type="predicted"/>
<dbReference type="InterPro" id="IPR053157">
    <property type="entry name" value="Sterol_Uptake_Regulator"/>
</dbReference>
<sequence length="43" mass="4937">MPSRRTHTKSRNGCDVCRTRRIKCDETGPPCGKCAVRHLDCQY</sequence>
<reference evidence="6 7" key="1">
    <citation type="submission" date="2013-03" db="EMBL/GenBank/DDBJ databases">
        <title>The Genome Sequence of Phialophora europaea CBS 101466.</title>
        <authorList>
            <consortium name="The Broad Institute Genomics Platform"/>
            <person name="Cuomo C."/>
            <person name="de Hoog S."/>
            <person name="Gorbushina A."/>
            <person name="Walker B."/>
            <person name="Young S.K."/>
            <person name="Zeng Q."/>
            <person name="Gargeya S."/>
            <person name="Fitzgerald M."/>
            <person name="Haas B."/>
            <person name="Abouelleil A."/>
            <person name="Allen A.W."/>
            <person name="Alvarado L."/>
            <person name="Arachchi H.M."/>
            <person name="Berlin A.M."/>
            <person name="Chapman S.B."/>
            <person name="Gainer-Dewar J."/>
            <person name="Goldberg J."/>
            <person name="Griggs A."/>
            <person name="Gujja S."/>
            <person name="Hansen M."/>
            <person name="Howarth C."/>
            <person name="Imamovic A."/>
            <person name="Ireland A."/>
            <person name="Larimer J."/>
            <person name="McCowan C."/>
            <person name="Murphy C."/>
            <person name="Pearson M."/>
            <person name="Poon T.W."/>
            <person name="Priest M."/>
            <person name="Roberts A."/>
            <person name="Saif S."/>
            <person name="Shea T."/>
            <person name="Sisk P."/>
            <person name="Sykes S."/>
            <person name="Wortman J."/>
            <person name="Nusbaum C."/>
            <person name="Birren B."/>
        </authorList>
    </citation>
    <scope>NUCLEOTIDE SEQUENCE [LARGE SCALE GENOMIC DNA]</scope>
    <source>
        <strain evidence="6 7">CBS 101466</strain>
    </source>
</reference>
<dbReference type="Gene3D" id="4.10.240.10">
    <property type="entry name" value="Zn(2)-C6 fungal-type DNA-binding domain"/>
    <property type="match status" value="1"/>
</dbReference>
<dbReference type="CDD" id="cd00067">
    <property type="entry name" value="GAL4"/>
    <property type="match status" value="1"/>
</dbReference>
<feature type="non-terminal residue" evidence="6">
    <location>
        <position position="43"/>
    </location>
</feature>
<dbReference type="VEuPathDB" id="FungiDB:HMPREF1541_08368"/>
<dbReference type="GO" id="GO:0003677">
    <property type="term" value="F:DNA binding"/>
    <property type="evidence" value="ECO:0007669"/>
    <property type="project" value="UniProtKB-KW"/>
</dbReference>
<accession>W2RLP0</accession>
<evidence type="ECO:0000256" key="1">
    <source>
        <dbReference type="ARBA" id="ARBA00023015"/>
    </source>
</evidence>
<dbReference type="EMBL" id="KB822724">
    <property type="protein sequence ID" value="ETN37377.1"/>
    <property type="molecule type" value="Genomic_DNA"/>
</dbReference>
<dbReference type="OrthoDB" id="5295362at2759"/>
<keyword evidence="7" id="KW-1185">Reference proteome</keyword>
<dbReference type="RefSeq" id="XP_008720909.1">
    <property type="nucleotide sequence ID" value="XM_008722687.1"/>
</dbReference>
<keyword evidence="1" id="KW-0805">Transcription regulation</keyword>
<evidence type="ECO:0000259" key="5">
    <source>
        <dbReference type="PROSITE" id="PS50048"/>
    </source>
</evidence>
<dbReference type="PANTHER" id="PTHR47784:SF10">
    <property type="entry name" value="TRANSCRIPTION FACTOR, PUTATIVE (AFU_ORTHOLOGUE AFUA_6G14150)-RELATED"/>
    <property type="match status" value="1"/>
</dbReference>
<dbReference type="Pfam" id="PF00172">
    <property type="entry name" value="Zn_clus"/>
    <property type="match status" value="1"/>
</dbReference>
<dbReference type="GeneID" id="19975707"/>
<dbReference type="HOGENOM" id="CLU_216551_0_0_1"/>
<dbReference type="AlphaFoldDB" id="W2RLP0"/>
<keyword evidence="4" id="KW-0539">Nucleus</keyword>
<evidence type="ECO:0000313" key="7">
    <source>
        <dbReference type="Proteomes" id="UP000030752"/>
    </source>
</evidence>
<evidence type="ECO:0000256" key="4">
    <source>
        <dbReference type="ARBA" id="ARBA00023242"/>
    </source>
</evidence>
<organism evidence="6 7">
    <name type="scientific">Cyphellophora europaea (strain CBS 101466)</name>
    <name type="common">Phialophora europaea</name>
    <dbReference type="NCBI Taxonomy" id="1220924"/>
    <lineage>
        <taxon>Eukaryota</taxon>
        <taxon>Fungi</taxon>
        <taxon>Dikarya</taxon>
        <taxon>Ascomycota</taxon>
        <taxon>Pezizomycotina</taxon>
        <taxon>Eurotiomycetes</taxon>
        <taxon>Chaetothyriomycetidae</taxon>
        <taxon>Chaetothyriales</taxon>
        <taxon>Cyphellophoraceae</taxon>
        <taxon>Cyphellophora</taxon>
    </lineage>
</organism>
<dbReference type="InterPro" id="IPR036864">
    <property type="entry name" value="Zn2-C6_fun-type_DNA-bd_sf"/>
</dbReference>
<keyword evidence="3" id="KW-0804">Transcription</keyword>